<dbReference type="GO" id="GO:0006310">
    <property type="term" value="P:DNA recombination"/>
    <property type="evidence" value="ECO:0007669"/>
    <property type="project" value="UniProtKB-KW"/>
</dbReference>
<dbReference type="InterPro" id="IPR013762">
    <property type="entry name" value="Integrase-like_cat_sf"/>
</dbReference>
<dbReference type="RefSeq" id="WP_012454627.1">
    <property type="nucleotide sequence ID" value="NC_010725.1"/>
</dbReference>
<organism evidence="2 3">
    <name type="scientific">Methylorubrum populi (strain ATCC BAA-705 / NCIMB 13946 / BJ001)</name>
    <name type="common">Methylobacterium populi</name>
    <dbReference type="NCBI Taxonomy" id="441620"/>
    <lineage>
        <taxon>Bacteria</taxon>
        <taxon>Pseudomonadati</taxon>
        <taxon>Pseudomonadota</taxon>
        <taxon>Alphaproteobacteria</taxon>
        <taxon>Hyphomicrobiales</taxon>
        <taxon>Methylobacteriaceae</taxon>
        <taxon>Methylorubrum</taxon>
    </lineage>
</organism>
<evidence type="ECO:0000256" key="1">
    <source>
        <dbReference type="ARBA" id="ARBA00023172"/>
    </source>
</evidence>
<dbReference type="AlphaFoldDB" id="B1ZD36"/>
<dbReference type="STRING" id="441620.Mpop_2750"/>
<reference evidence="2" key="1">
    <citation type="submission" date="2008-04" db="EMBL/GenBank/DDBJ databases">
        <title>Complete sequence of chromosome of Methylobacterium populi BJ001.</title>
        <authorList>
            <consortium name="US DOE Joint Genome Institute"/>
            <person name="Copeland A."/>
            <person name="Lucas S."/>
            <person name="Lapidus A."/>
            <person name="Glavina del Rio T."/>
            <person name="Dalin E."/>
            <person name="Tice H."/>
            <person name="Bruce D."/>
            <person name="Goodwin L."/>
            <person name="Pitluck S."/>
            <person name="Chertkov O."/>
            <person name="Brettin T."/>
            <person name="Detter J.C."/>
            <person name="Han C."/>
            <person name="Kuske C.R."/>
            <person name="Schmutz J."/>
            <person name="Larimer F."/>
            <person name="Land M."/>
            <person name="Hauser L."/>
            <person name="Kyrpides N."/>
            <person name="Mikhailova N."/>
            <person name="Marx C."/>
            <person name="Richardson P."/>
        </authorList>
    </citation>
    <scope>NUCLEOTIDE SEQUENCE [LARGE SCALE GENOMIC DNA]</scope>
    <source>
        <strain evidence="2">BJ001</strain>
    </source>
</reference>
<dbReference type="InterPro" id="IPR011010">
    <property type="entry name" value="DNA_brk_join_enz"/>
</dbReference>
<name>B1ZD36_METPB</name>
<proteinExistence type="predicted"/>
<dbReference type="HOGENOM" id="CLU_681147_0_0_5"/>
<accession>B1ZD36</accession>
<dbReference type="KEGG" id="mpo:Mpop_2750"/>
<gene>
    <name evidence="2" type="ordered locus">Mpop_2750</name>
</gene>
<evidence type="ECO:0000313" key="3">
    <source>
        <dbReference type="Proteomes" id="UP000007136"/>
    </source>
</evidence>
<dbReference type="EMBL" id="CP001029">
    <property type="protein sequence ID" value="ACB80905.1"/>
    <property type="molecule type" value="Genomic_DNA"/>
</dbReference>
<dbReference type="SUPFAM" id="SSF56349">
    <property type="entry name" value="DNA breaking-rejoining enzymes"/>
    <property type="match status" value="1"/>
</dbReference>
<sequence>MARDELHPTPGLKRMKRHNGRVDLYWVADPAAVKAGFTPKTTRLPSDWSIEQVSARCLILQAEMRRFAVSAEPERNASRPNTLGWLCRAFETDKDSPFHEKRRDTRLFYSRYLKMLVEKAGEDHLRDITGRDVRRWYAEFTRAHGERSAYACVQTLRRAVAYGCELRNPLAYDMAQMLERMAFTAPKARKVRPTYEQVQALRAAAHEAGRPSIALAVVLQFELGLRQKDVIGEWEKVTAEDRETIEGAITSGNSVWSWGLMWNHIDPRFILRKPTSKSNGTEVAEHDLRLLPDVLQELGTTRGVGPIVIDERSGLPWKANHFSRTFRKIARSCGWPDEVWNMDSRAGAVTEGFAAGAEPIDMMRTATHTQLSTTLLYNRDRIGHTSRVHELRAKSRQRRGED</sequence>
<protein>
    <recommendedName>
        <fullName evidence="4">Integrase</fullName>
    </recommendedName>
</protein>
<dbReference type="GO" id="GO:0003677">
    <property type="term" value="F:DNA binding"/>
    <property type="evidence" value="ECO:0007669"/>
    <property type="project" value="InterPro"/>
</dbReference>
<dbReference type="eggNOG" id="COG0582">
    <property type="taxonomic scope" value="Bacteria"/>
</dbReference>
<keyword evidence="1" id="KW-0233">DNA recombination</keyword>
<evidence type="ECO:0000313" key="2">
    <source>
        <dbReference type="EMBL" id="ACB80905.1"/>
    </source>
</evidence>
<dbReference type="Gene3D" id="1.10.443.10">
    <property type="entry name" value="Intergrase catalytic core"/>
    <property type="match status" value="1"/>
</dbReference>
<evidence type="ECO:0008006" key="4">
    <source>
        <dbReference type="Google" id="ProtNLM"/>
    </source>
</evidence>
<dbReference type="Proteomes" id="UP000007136">
    <property type="component" value="Chromosome"/>
</dbReference>
<dbReference type="GO" id="GO:0015074">
    <property type="term" value="P:DNA integration"/>
    <property type="evidence" value="ECO:0007669"/>
    <property type="project" value="InterPro"/>
</dbReference>